<evidence type="ECO:0000313" key="2">
    <source>
        <dbReference type="Proteomes" id="UP001060215"/>
    </source>
</evidence>
<dbReference type="EMBL" id="CM045761">
    <property type="protein sequence ID" value="KAI8016651.1"/>
    <property type="molecule type" value="Genomic_DNA"/>
</dbReference>
<evidence type="ECO:0000313" key="1">
    <source>
        <dbReference type="EMBL" id="KAI8016651.1"/>
    </source>
</evidence>
<reference evidence="1 2" key="1">
    <citation type="journal article" date="2022" name="Plant J.">
        <title>Chromosome-level genome of Camellia lanceoleosa provides a valuable resource for understanding genome evolution and self-incompatibility.</title>
        <authorList>
            <person name="Gong W."/>
            <person name="Xiao S."/>
            <person name="Wang L."/>
            <person name="Liao Z."/>
            <person name="Chang Y."/>
            <person name="Mo W."/>
            <person name="Hu G."/>
            <person name="Li W."/>
            <person name="Zhao G."/>
            <person name="Zhu H."/>
            <person name="Hu X."/>
            <person name="Ji K."/>
            <person name="Xiang X."/>
            <person name="Song Q."/>
            <person name="Yuan D."/>
            <person name="Jin S."/>
            <person name="Zhang L."/>
        </authorList>
    </citation>
    <scope>NUCLEOTIDE SEQUENCE [LARGE SCALE GENOMIC DNA]</scope>
    <source>
        <strain evidence="1">SQ_2022a</strain>
    </source>
</reference>
<organism evidence="1 2">
    <name type="scientific">Camellia lanceoleosa</name>
    <dbReference type="NCBI Taxonomy" id="1840588"/>
    <lineage>
        <taxon>Eukaryota</taxon>
        <taxon>Viridiplantae</taxon>
        <taxon>Streptophyta</taxon>
        <taxon>Embryophyta</taxon>
        <taxon>Tracheophyta</taxon>
        <taxon>Spermatophyta</taxon>
        <taxon>Magnoliopsida</taxon>
        <taxon>eudicotyledons</taxon>
        <taxon>Gunneridae</taxon>
        <taxon>Pentapetalae</taxon>
        <taxon>asterids</taxon>
        <taxon>Ericales</taxon>
        <taxon>Theaceae</taxon>
        <taxon>Camellia</taxon>
    </lineage>
</organism>
<name>A0ACC0HU08_9ERIC</name>
<proteinExistence type="predicted"/>
<keyword evidence="2" id="KW-1185">Reference proteome</keyword>
<gene>
    <name evidence="1" type="ORF">LOK49_LG05G02862</name>
</gene>
<protein>
    <submittedName>
        <fullName evidence="1">Uncharacterized protein</fullName>
    </submittedName>
</protein>
<dbReference type="Proteomes" id="UP001060215">
    <property type="component" value="Chromosome 4"/>
</dbReference>
<sequence length="165" mass="18534">MAGHHLCCLIAKAPLLTKTYSSSLQAPPQHSLQASLRTPKLLQHPNYHHPHRSRRPQSHHTLVEDSKLLQLSCTTPIDPQIITPANTPTDHLPSCCQTPQPTGHLPNSTHPPNTDHLLGHLHTYGRISPLKLSLEEERSNENRRELKRLRTGMYPSSSYSSKAHE</sequence>
<accession>A0ACC0HU08</accession>
<comment type="caution">
    <text evidence="1">The sequence shown here is derived from an EMBL/GenBank/DDBJ whole genome shotgun (WGS) entry which is preliminary data.</text>
</comment>